<dbReference type="GO" id="GO:0006351">
    <property type="term" value="P:DNA-templated transcription"/>
    <property type="evidence" value="ECO:0007669"/>
    <property type="project" value="UniProtKB-UniRule"/>
</dbReference>
<evidence type="ECO:0000313" key="19">
    <source>
        <dbReference type="Proteomes" id="UP000155715"/>
    </source>
</evidence>
<keyword evidence="15 16" id="KW-1119">Modulation of host cell apoptosis by virus</keyword>
<dbReference type="GO" id="GO:0039648">
    <property type="term" value="P:symbiont-mediated perturbation of host ubiquitin-like protein modification"/>
    <property type="evidence" value="ECO:0007669"/>
    <property type="project" value="UniProtKB-UniRule"/>
</dbReference>
<proteinExistence type="inferred from homology"/>
<keyword evidence="5 16" id="KW-1090">Inhibition of host innate immune response by virus</keyword>
<dbReference type="RefSeq" id="YP_008378666.1">
    <property type="nucleotide sequence ID" value="NC_021930.1"/>
</dbReference>
<dbReference type="HAMAP" id="MF_04006">
    <property type="entry name" value="HPV_E6"/>
    <property type="match status" value="1"/>
</dbReference>
<keyword evidence="3 16" id="KW-1048">Host nucleus</keyword>
<dbReference type="Gene3D" id="3.30.240.40">
    <property type="entry name" value="E6 early regulatory protein"/>
    <property type="match status" value="2"/>
</dbReference>
<feature type="zinc finger region" evidence="16">
    <location>
        <begin position="29"/>
        <end position="65"/>
    </location>
</feature>
<accession>S5RRZ1</accession>
<evidence type="ECO:0000256" key="6">
    <source>
        <dbReference type="ARBA" id="ARBA00022723"/>
    </source>
</evidence>
<keyword evidence="13 16" id="KW-1035">Host cytoplasm</keyword>
<dbReference type="OrthoDB" id="27353at10239"/>
<name>S5RRZ1_9PAPI</name>
<keyword evidence="7 16" id="KW-0863">Zinc-finger</keyword>
<evidence type="ECO:0000256" key="15">
    <source>
        <dbReference type="ARBA" id="ARBA00023323"/>
    </source>
</evidence>
<evidence type="ECO:0000313" key="18">
    <source>
        <dbReference type="EMBL" id="AGS08604.1"/>
    </source>
</evidence>
<dbReference type="GO" id="GO:0052150">
    <property type="term" value="P:symbiont-mediated perturbation of host apoptosis"/>
    <property type="evidence" value="ECO:0007669"/>
    <property type="project" value="UniProtKB-KW"/>
</dbReference>
<evidence type="ECO:0000256" key="3">
    <source>
        <dbReference type="ARBA" id="ARBA00022562"/>
    </source>
</evidence>
<keyword evidence="4 16" id="KW-0945">Host-virus interaction</keyword>
<evidence type="ECO:0000256" key="9">
    <source>
        <dbReference type="ARBA" id="ARBA00023015"/>
    </source>
</evidence>
<sequence length="139" mass="16168">MDFLLTLPRTVREYACALAIDFDAAVVWCKFCGNSLNYCDLSNFDEKRLCLIWRNLKVYGVCSSCLKDSAKLESEWFYQRSEVAAELHRQGKLVGLKTRCVHCYRLLSYAEKLCLVAEHRLVHYVRGGWRALCKFCKPK</sequence>
<dbReference type="Pfam" id="PF00518">
    <property type="entry name" value="E6"/>
    <property type="match status" value="1"/>
</dbReference>
<dbReference type="GO" id="GO:0042025">
    <property type="term" value="C:host cell nucleus"/>
    <property type="evidence" value="ECO:0007669"/>
    <property type="project" value="UniProtKB-SubCell"/>
</dbReference>
<evidence type="ECO:0000256" key="5">
    <source>
        <dbReference type="ARBA" id="ARBA00022632"/>
    </source>
</evidence>
<evidence type="ECO:0000256" key="12">
    <source>
        <dbReference type="ARBA" id="ARBA00023163"/>
    </source>
</evidence>
<evidence type="ECO:0000256" key="13">
    <source>
        <dbReference type="ARBA" id="ARBA00023200"/>
    </source>
</evidence>
<keyword evidence="9 16" id="KW-0805">Transcription regulation</keyword>
<dbReference type="InterPro" id="IPR001334">
    <property type="entry name" value="E6"/>
</dbReference>
<evidence type="ECO:0000256" key="17">
    <source>
        <dbReference type="RuleBase" id="RU363123"/>
    </source>
</evidence>
<reference evidence="18 19" key="1">
    <citation type="journal article" date="2013" name="PLoS ONE">
        <title>Identification and characterization of two novel viruses in ocular infections in reindeer.</title>
        <authorList>
            <person name="Smits S.L."/>
            <person name="Schapendonk C.M."/>
            <person name="van Leeuwen M."/>
            <person name="Kuiken T."/>
            <person name="Bodewes R."/>
            <person name="Stalin Raj V."/>
            <person name="Haagmans B.L."/>
            <person name="das Neves C.G."/>
            <person name="Tryland M."/>
            <person name="Osterhaus A.D."/>
        </authorList>
    </citation>
    <scope>NUCLEOTIDE SEQUENCE [LARGE SCALE GENOMIC DNA]</scope>
    <source>
        <strain evidence="18">RtPV2</strain>
    </source>
</reference>
<evidence type="ECO:0000256" key="4">
    <source>
        <dbReference type="ARBA" id="ARBA00022581"/>
    </source>
</evidence>
<keyword evidence="2 16" id="KW-0244">Early protein</keyword>
<evidence type="ECO:0000256" key="2">
    <source>
        <dbReference type="ARBA" id="ARBA00022518"/>
    </source>
</evidence>
<comment type="subcellular location">
    <subcellularLocation>
        <location evidence="16 17">Host cytoplasm</location>
    </subcellularLocation>
    <subcellularLocation>
        <location evidence="16 17">Host nucleus</location>
    </subcellularLocation>
</comment>
<dbReference type="EMBL" id="KC810012">
    <property type="protein sequence ID" value="AGS08604.1"/>
    <property type="molecule type" value="Genomic_DNA"/>
</dbReference>
<protein>
    <recommendedName>
        <fullName evidence="16 17">Protein E6</fullName>
    </recommendedName>
</protein>
<dbReference type="KEGG" id="vg:16488745"/>
<dbReference type="GO" id="GO:0008270">
    <property type="term" value="F:zinc ion binding"/>
    <property type="evidence" value="ECO:0007669"/>
    <property type="project" value="UniProtKB-KW"/>
</dbReference>
<comment type="function">
    <text evidence="16">Plays a major role in the induction and maintenance of cellular transformation. E6 associates with host UBE3A/E6-AP ubiquitin-protein ligase and modulates its activity. Protects host keratinocytes from apoptosis by mediating the degradation of host BAK1. May also inhibit host immune response.</text>
</comment>
<evidence type="ECO:0000256" key="14">
    <source>
        <dbReference type="ARBA" id="ARBA00023280"/>
    </source>
</evidence>
<evidence type="ECO:0000256" key="16">
    <source>
        <dbReference type="HAMAP-Rule" id="MF_04006"/>
    </source>
</evidence>
<gene>
    <name evidence="16" type="primary">E6</name>
</gene>
<keyword evidence="19" id="KW-1185">Reference proteome</keyword>
<evidence type="ECO:0000256" key="8">
    <source>
        <dbReference type="ARBA" id="ARBA00022833"/>
    </source>
</evidence>
<keyword evidence="12 16" id="KW-0804">Transcription</keyword>
<evidence type="ECO:0000256" key="10">
    <source>
        <dbReference type="ARBA" id="ARBA00023125"/>
    </source>
</evidence>
<dbReference type="GO" id="GO:0052170">
    <property type="term" value="P:symbiont-mediated suppression of host innate immune response"/>
    <property type="evidence" value="ECO:0007669"/>
    <property type="project" value="UniProtKB-KW"/>
</dbReference>
<dbReference type="GO" id="GO:0030430">
    <property type="term" value="C:host cell cytoplasm"/>
    <property type="evidence" value="ECO:0007669"/>
    <property type="project" value="UniProtKB-SubCell"/>
</dbReference>
<dbReference type="InterPro" id="IPR038575">
    <property type="entry name" value="E6_sf"/>
</dbReference>
<evidence type="ECO:0000256" key="7">
    <source>
        <dbReference type="ARBA" id="ARBA00022771"/>
    </source>
</evidence>
<dbReference type="GO" id="GO:0039502">
    <property type="term" value="P:symbiont-mediated suppression of host type I interferon-mediated signaling pathway"/>
    <property type="evidence" value="ECO:0007669"/>
    <property type="project" value="UniProtKB-UniRule"/>
</dbReference>
<dbReference type="GO" id="GO:0006355">
    <property type="term" value="P:regulation of DNA-templated transcription"/>
    <property type="evidence" value="ECO:0007669"/>
    <property type="project" value="UniProtKB-UniRule"/>
</dbReference>
<organism evidence="18 19">
    <name type="scientific">Rangifer tarandus papillomavirus 2</name>
    <dbReference type="NCBI Taxonomy" id="1370094"/>
    <lineage>
        <taxon>Viruses</taxon>
        <taxon>Monodnaviria</taxon>
        <taxon>Shotokuvirae</taxon>
        <taxon>Cossaviricota</taxon>
        <taxon>Papovaviricetes</taxon>
        <taxon>Zurhausenvirales</taxon>
        <taxon>Papillomaviridae</taxon>
        <taxon>Firstpapillomavirinae</taxon>
        <taxon>Xipapillomavirus</taxon>
        <taxon>Xipapillomavirus 3</taxon>
    </lineage>
</organism>
<comment type="subunit">
    <text evidence="16">Forms homodimers. Interacts with ubiquitin-protein ligase UBE3A/E6-AP; this interaction stimulates UBE3A ubiquitin activity. Interacts with host BAK1.</text>
</comment>
<dbReference type="Proteomes" id="UP000155715">
    <property type="component" value="Segment"/>
</dbReference>
<dbReference type="SUPFAM" id="SSF161229">
    <property type="entry name" value="E6 C-terminal domain-like"/>
    <property type="match status" value="2"/>
</dbReference>
<keyword evidence="14 16" id="KW-0899">Viral immunoevasion</keyword>
<keyword evidence="11 16" id="KW-0010">Activator</keyword>
<feature type="zinc finger region" evidence="16">
    <location>
        <begin position="100"/>
        <end position="136"/>
    </location>
</feature>
<comment type="caution">
    <text evidence="16">Lacks conserved residue(s) required for the propagation of feature annotation.</text>
</comment>
<keyword evidence="6 16" id="KW-0479">Metal-binding</keyword>
<dbReference type="GO" id="GO:0003677">
    <property type="term" value="F:DNA binding"/>
    <property type="evidence" value="ECO:0007669"/>
    <property type="project" value="UniProtKB-UniRule"/>
</dbReference>
<comment type="similarity">
    <text evidence="1 16 17">Belongs to the papillomaviridae E6 protein family.</text>
</comment>
<evidence type="ECO:0000256" key="11">
    <source>
        <dbReference type="ARBA" id="ARBA00023159"/>
    </source>
</evidence>
<keyword evidence="10 16" id="KW-0238">DNA-binding</keyword>
<keyword evidence="8 16" id="KW-0862">Zinc</keyword>
<evidence type="ECO:0000256" key="1">
    <source>
        <dbReference type="ARBA" id="ARBA00006346"/>
    </source>
</evidence>